<comment type="caution">
    <text evidence="3">The sequence shown here is derived from an EMBL/GenBank/DDBJ whole genome shotgun (WGS) entry which is preliminary data.</text>
</comment>
<dbReference type="Proteomes" id="UP000251314">
    <property type="component" value="Unassembled WGS sequence"/>
</dbReference>
<name>A0A329RBC1_9STRA</name>
<dbReference type="OrthoDB" id="124671at2759"/>
<dbReference type="CDD" id="cd14686">
    <property type="entry name" value="bZIP"/>
    <property type="match status" value="1"/>
</dbReference>
<proteinExistence type="predicted"/>
<dbReference type="AlphaFoldDB" id="A0A329RBC1"/>
<accession>A0A329RBC1</accession>
<protein>
    <recommendedName>
        <fullName evidence="5">BZIP domain-containing protein</fullName>
    </recommendedName>
</protein>
<keyword evidence="1" id="KW-0175">Coiled coil</keyword>
<gene>
    <name evidence="3" type="ORF">PC110_g21766</name>
</gene>
<reference evidence="3 4" key="1">
    <citation type="submission" date="2018-01" db="EMBL/GenBank/DDBJ databases">
        <title>Draft genome of the strawberry crown rot pathogen Phytophthora cactorum.</title>
        <authorList>
            <person name="Armitage A.D."/>
            <person name="Lysoe E."/>
            <person name="Nellist C.F."/>
            <person name="Harrison R.J."/>
            <person name="Brurberg M.B."/>
        </authorList>
    </citation>
    <scope>NUCLEOTIDE SEQUENCE [LARGE SCALE GENOMIC DNA]</scope>
    <source>
        <strain evidence="3 4">10300</strain>
    </source>
</reference>
<feature type="compositionally biased region" description="Polar residues" evidence="2">
    <location>
        <begin position="62"/>
        <end position="72"/>
    </location>
</feature>
<dbReference type="PANTHER" id="PTHR35796">
    <property type="entry name" value="HYPOTHETICAL CYTOSOLIC PROTEIN"/>
    <property type="match status" value="1"/>
</dbReference>
<dbReference type="VEuPathDB" id="FungiDB:PC110_g21766"/>
<evidence type="ECO:0000256" key="1">
    <source>
        <dbReference type="SAM" id="Coils"/>
    </source>
</evidence>
<dbReference type="EMBL" id="MJFZ01001554">
    <property type="protein sequence ID" value="RAW21791.1"/>
    <property type="molecule type" value="Genomic_DNA"/>
</dbReference>
<keyword evidence="4" id="KW-1185">Reference proteome</keyword>
<evidence type="ECO:0000256" key="2">
    <source>
        <dbReference type="SAM" id="MobiDB-lite"/>
    </source>
</evidence>
<evidence type="ECO:0000313" key="3">
    <source>
        <dbReference type="EMBL" id="RAW21791.1"/>
    </source>
</evidence>
<feature type="region of interest" description="Disordered" evidence="2">
    <location>
        <begin position="53"/>
        <end position="75"/>
    </location>
</feature>
<feature type="coiled-coil region" evidence="1">
    <location>
        <begin position="83"/>
        <end position="168"/>
    </location>
</feature>
<sequence>MLNQDNTAFLADLTEFLDDYDASIELHEPDTTSNLLLDSDQLLAETEALLLSSSDLPGPTEAGNSSTHSTAEQARRIKNAQAAKRRLKYRKKLRNERETLEDEERNLSEELEELQRARKRAKALGNKTLATSTWRAIAIRQKEGRLVAEQQQRRLQTAVENRAKMIEELGQMMRDSGSNNTTNIEEDKRSHLGPNADDTVLFDEFLHDLEVIYPRADEVFRACGAEEMPTMSYSLGPEHKRDGDVEYIDHLDVLLIPFSFEQTCDTMWQSMTRLYRQRDWYHYEVADPENTLAVKSHVQVSRESGGSVHMFVHFVMRRYLEEERMVVVWRALSDGEGEFTGIHSDETGWSIVRPNDADEPLLRVVMQTFVRFIPMDITKTSNHAIGGYQFTKFVVTSVEEDGAEIARMMDEAPKWVFDQNKFPEADEEEYHEEATTPGDNGLLQASHELLAETEELFVAWLRSNQQDGHELVEANCEIGGSALFKTMLEDAYLHVRTDDFVHGLEFESAVQVAYNLTRNQKDGVLYFDSADRVVQL</sequence>
<dbReference type="PANTHER" id="PTHR35796:SF3">
    <property type="entry name" value="BHLH DOMAIN-CONTAINING PROTEIN"/>
    <property type="match status" value="1"/>
</dbReference>
<organism evidence="3 4">
    <name type="scientific">Phytophthora cactorum</name>
    <dbReference type="NCBI Taxonomy" id="29920"/>
    <lineage>
        <taxon>Eukaryota</taxon>
        <taxon>Sar</taxon>
        <taxon>Stramenopiles</taxon>
        <taxon>Oomycota</taxon>
        <taxon>Peronosporomycetes</taxon>
        <taxon>Peronosporales</taxon>
        <taxon>Peronosporaceae</taxon>
        <taxon>Phytophthora</taxon>
    </lineage>
</organism>
<evidence type="ECO:0008006" key="5">
    <source>
        <dbReference type="Google" id="ProtNLM"/>
    </source>
</evidence>
<evidence type="ECO:0000313" key="4">
    <source>
        <dbReference type="Proteomes" id="UP000251314"/>
    </source>
</evidence>